<evidence type="ECO:0000259" key="7">
    <source>
        <dbReference type="Pfam" id="PF04542"/>
    </source>
</evidence>
<evidence type="ECO:0000256" key="3">
    <source>
        <dbReference type="ARBA" id="ARBA00023082"/>
    </source>
</evidence>
<dbReference type="InterPro" id="IPR036388">
    <property type="entry name" value="WH-like_DNA-bd_sf"/>
</dbReference>
<proteinExistence type="inferred from homology"/>
<dbReference type="SUPFAM" id="SSF88946">
    <property type="entry name" value="Sigma2 domain of RNA polymerase sigma factors"/>
    <property type="match status" value="1"/>
</dbReference>
<dbReference type="GO" id="GO:0003677">
    <property type="term" value="F:DNA binding"/>
    <property type="evidence" value="ECO:0007669"/>
    <property type="project" value="UniProtKB-KW"/>
</dbReference>
<feature type="region of interest" description="Disordered" evidence="6">
    <location>
        <begin position="93"/>
        <end position="116"/>
    </location>
</feature>
<dbReference type="EMBL" id="DXAY01000008">
    <property type="protein sequence ID" value="HIZ73704.1"/>
    <property type="molecule type" value="Genomic_DNA"/>
</dbReference>
<evidence type="ECO:0000313" key="10">
    <source>
        <dbReference type="Proteomes" id="UP000824116"/>
    </source>
</evidence>
<dbReference type="PANTHER" id="PTHR43133">
    <property type="entry name" value="RNA POLYMERASE ECF-TYPE SIGMA FACTO"/>
    <property type="match status" value="1"/>
</dbReference>
<dbReference type="Pfam" id="PF04542">
    <property type="entry name" value="Sigma70_r2"/>
    <property type="match status" value="1"/>
</dbReference>
<dbReference type="InterPro" id="IPR013249">
    <property type="entry name" value="RNA_pol_sigma70_r4_t2"/>
</dbReference>
<dbReference type="Proteomes" id="UP000824116">
    <property type="component" value="Unassembled WGS sequence"/>
</dbReference>
<keyword evidence="5" id="KW-0804">Transcription</keyword>
<comment type="similarity">
    <text evidence="1">Belongs to the sigma-70 factor family. ECF subfamily.</text>
</comment>
<evidence type="ECO:0000256" key="2">
    <source>
        <dbReference type="ARBA" id="ARBA00023015"/>
    </source>
</evidence>
<dbReference type="Gene3D" id="1.10.10.10">
    <property type="entry name" value="Winged helix-like DNA-binding domain superfamily/Winged helix DNA-binding domain"/>
    <property type="match status" value="1"/>
</dbReference>
<dbReference type="GO" id="GO:0016987">
    <property type="term" value="F:sigma factor activity"/>
    <property type="evidence" value="ECO:0007669"/>
    <property type="project" value="UniProtKB-KW"/>
</dbReference>
<dbReference type="SUPFAM" id="SSF88659">
    <property type="entry name" value="Sigma3 and sigma4 domains of RNA polymerase sigma factors"/>
    <property type="match status" value="1"/>
</dbReference>
<sequence length="183" mass="21130">MYDYENSPEPELIRRAGKGDVKAFSQLYAGIYKDLYRFALCVTRHTQDAEDAVSETAAAAYENMGRLRKEESFRSWMFTILNNQCRKILRNRSKTVSADERRENGQKERALEGQEPDYAEQHDVRAAFAALEEEERMIVAFSVFGGYRSEEIGIMLDRNAATVRSRKSRALGKMRKILEQGER</sequence>
<evidence type="ECO:0000313" key="9">
    <source>
        <dbReference type="EMBL" id="HIZ73704.1"/>
    </source>
</evidence>
<dbReference type="InterPro" id="IPR013325">
    <property type="entry name" value="RNA_pol_sigma_r2"/>
</dbReference>
<keyword evidence="3" id="KW-0731">Sigma factor</keyword>
<reference evidence="9" key="2">
    <citation type="submission" date="2021-04" db="EMBL/GenBank/DDBJ databases">
        <authorList>
            <person name="Gilroy R."/>
        </authorList>
    </citation>
    <scope>NUCLEOTIDE SEQUENCE</scope>
    <source>
        <strain evidence="9">CHK196-3914</strain>
    </source>
</reference>
<evidence type="ECO:0000259" key="8">
    <source>
        <dbReference type="Pfam" id="PF08281"/>
    </source>
</evidence>
<feature type="compositionally biased region" description="Basic and acidic residues" evidence="6">
    <location>
        <begin position="97"/>
        <end position="112"/>
    </location>
</feature>
<dbReference type="InterPro" id="IPR014284">
    <property type="entry name" value="RNA_pol_sigma-70_dom"/>
</dbReference>
<evidence type="ECO:0000256" key="6">
    <source>
        <dbReference type="SAM" id="MobiDB-lite"/>
    </source>
</evidence>
<accession>A0A9D2K1J5</accession>
<dbReference type="Gene3D" id="1.10.1740.10">
    <property type="match status" value="1"/>
</dbReference>
<evidence type="ECO:0000256" key="5">
    <source>
        <dbReference type="ARBA" id="ARBA00023163"/>
    </source>
</evidence>
<evidence type="ECO:0000256" key="4">
    <source>
        <dbReference type="ARBA" id="ARBA00023125"/>
    </source>
</evidence>
<reference evidence="9" key="1">
    <citation type="journal article" date="2021" name="PeerJ">
        <title>Extensive microbial diversity within the chicken gut microbiome revealed by metagenomics and culture.</title>
        <authorList>
            <person name="Gilroy R."/>
            <person name="Ravi A."/>
            <person name="Getino M."/>
            <person name="Pursley I."/>
            <person name="Horton D.L."/>
            <person name="Alikhan N.F."/>
            <person name="Baker D."/>
            <person name="Gharbi K."/>
            <person name="Hall N."/>
            <person name="Watson M."/>
            <person name="Adriaenssens E.M."/>
            <person name="Foster-Nyarko E."/>
            <person name="Jarju S."/>
            <person name="Secka A."/>
            <person name="Antonio M."/>
            <person name="Oren A."/>
            <person name="Chaudhuri R.R."/>
            <person name="La Ragione R."/>
            <person name="Hildebrand F."/>
            <person name="Pallen M.J."/>
        </authorList>
    </citation>
    <scope>NUCLEOTIDE SEQUENCE</scope>
    <source>
        <strain evidence="9">CHK196-3914</strain>
    </source>
</reference>
<feature type="domain" description="RNA polymerase sigma factor 70 region 4 type 2" evidence="8">
    <location>
        <begin position="123"/>
        <end position="174"/>
    </location>
</feature>
<dbReference type="NCBIfam" id="TIGR02937">
    <property type="entry name" value="sigma70-ECF"/>
    <property type="match status" value="1"/>
</dbReference>
<dbReference type="Pfam" id="PF08281">
    <property type="entry name" value="Sigma70_r4_2"/>
    <property type="match status" value="1"/>
</dbReference>
<keyword evidence="4" id="KW-0238">DNA-binding</keyword>
<keyword evidence="2" id="KW-0805">Transcription regulation</keyword>
<gene>
    <name evidence="9" type="ORF">H9723_00465</name>
</gene>
<dbReference type="InterPro" id="IPR013324">
    <property type="entry name" value="RNA_pol_sigma_r3/r4-like"/>
</dbReference>
<protein>
    <submittedName>
        <fullName evidence="9">RNA polymerase sigma factor</fullName>
    </submittedName>
</protein>
<comment type="caution">
    <text evidence="9">The sequence shown here is derived from an EMBL/GenBank/DDBJ whole genome shotgun (WGS) entry which is preliminary data.</text>
</comment>
<feature type="domain" description="RNA polymerase sigma-70 region 2" evidence="7">
    <location>
        <begin position="28"/>
        <end position="94"/>
    </location>
</feature>
<name>A0A9D2K1J5_9FIRM</name>
<organism evidence="9 10">
    <name type="scientific">Candidatus Mediterraneibacter stercoravium</name>
    <dbReference type="NCBI Taxonomy" id="2838685"/>
    <lineage>
        <taxon>Bacteria</taxon>
        <taxon>Bacillati</taxon>
        <taxon>Bacillota</taxon>
        <taxon>Clostridia</taxon>
        <taxon>Lachnospirales</taxon>
        <taxon>Lachnospiraceae</taxon>
        <taxon>Mediterraneibacter</taxon>
    </lineage>
</organism>
<dbReference type="GO" id="GO:0006352">
    <property type="term" value="P:DNA-templated transcription initiation"/>
    <property type="evidence" value="ECO:0007669"/>
    <property type="project" value="InterPro"/>
</dbReference>
<dbReference type="InterPro" id="IPR039425">
    <property type="entry name" value="RNA_pol_sigma-70-like"/>
</dbReference>
<evidence type="ECO:0000256" key="1">
    <source>
        <dbReference type="ARBA" id="ARBA00010641"/>
    </source>
</evidence>
<dbReference type="AlphaFoldDB" id="A0A9D2K1J5"/>
<dbReference type="InterPro" id="IPR007627">
    <property type="entry name" value="RNA_pol_sigma70_r2"/>
</dbReference>
<dbReference type="PANTHER" id="PTHR43133:SF8">
    <property type="entry name" value="RNA POLYMERASE SIGMA FACTOR HI_1459-RELATED"/>
    <property type="match status" value="1"/>
</dbReference>